<protein>
    <submittedName>
        <fullName evidence="2">Uncharacterized protein</fullName>
    </submittedName>
</protein>
<feature type="region of interest" description="Disordered" evidence="1">
    <location>
        <begin position="366"/>
        <end position="426"/>
    </location>
</feature>
<comment type="caution">
    <text evidence="2">The sequence shown here is derived from an EMBL/GenBank/DDBJ whole genome shotgun (WGS) entry which is preliminary data.</text>
</comment>
<evidence type="ECO:0000256" key="1">
    <source>
        <dbReference type="SAM" id="MobiDB-lite"/>
    </source>
</evidence>
<sequence>MAAILTGPLLSGKSGNAADRRLESARREIDGGVHPFDVLETLQKQGYCESKVAALCVRQYLGRVGKLKFAERVPALQKDEASSRILKWLWTSGQYKDPHFIDEHAFRRDVVAIVMREGCGEVLWEWLKLDEKIAVKSTFTVNVNHWEGSAMSPFLWKGRLLRSMVEEALMAERTTRSAVPALDIFLRAFAMQRNGRRLKTHMAWLPCDPVRVAMFKALQDHKGTPYNLPADRFDDFLTTYSTIARAPRLDFDRAILMLHSTSQPDSRPLCDVLSRCLGGDREEDDSHYTSMLARHWQTEFPPAQQMHLMLHAVAVLRLNEQFDDADDFLQLVRIEHPEAKLKMEPEIASKMRRIRSRGLGMQIERGDETEQEVMEASREARTVNTPHTPLPGKNDEGDVSIEEDMLEASRRSRAANSSSYPAPGYV</sequence>
<proteinExistence type="predicted"/>
<reference evidence="3" key="1">
    <citation type="submission" date="2017-03" db="EMBL/GenBank/DDBJ databases">
        <title>Genomes of endolithic fungi from Antarctica.</title>
        <authorList>
            <person name="Coleine C."/>
            <person name="Masonjones S."/>
            <person name="Stajich J.E."/>
        </authorList>
    </citation>
    <scope>NUCLEOTIDE SEQUENCE [LARGE SCALE GENOMIC DNA]</scope>
    <source>
        <strain evidence="3">CCFEE 5527</strain>
    </source>
</reference>
<keyword evidence="3" id="KW-1185">Reference proteome</keyword>
<dbReference type="Proteomes" id="UP000192596">
    <property type="component" value="Unassembled WGS sequence"/>
</dbReference>
<feature type="compositionally biased region" description="Acidic residues" evidence="1">
    <location>
        <begin position="397"/>
        <end position="406"/>
    </location>
</feature>
<gene>
    <name evidence="2" type="ORF">B0A48_03686</name>
</gene>
<dbReference type="InParanoid" id="A0A1V8TG84"/>
<name>A0A1V8TG84_9PEZI</name>
<evidence type="ECO:0000313" key="3">
    <source>
        <dbReference type="Proteomes" id="UP000192596"/>
    </source>
</evidence>
<accession>A0A1V8TG84</accession>
<dbReference type="EMBL" id="NAJO01000008">
    <property type="protein sequence ID" value="OQO10390.1"/>
    <property type="molecule type" value="Genomic_DNA"/>
</dbReference>
<organism evidence="2 3">
    <name type="scientific">Cryoendolithus antarcticus</name>
    <dbReference type="NCBI Taxonomy" id="1507870"/>
    <lineage>
        <taxon>Eukaryota</taxon>
        <taxon>Fungi</taxon>
        <taxon>Dikarya</taxon>
        <taxon>Ascomycota</taxon>
        <taxon>Pezizomycotina</taxon>
        <taxon>Dothideomycetes</taxon>
        <taxon>Dothideomycetidae</taxon>
        <taxon>Cladosporiales</taxon>
        <taxon>Cladosporiaceae</taxon>
        <taxon>Cryoendolithus</taxon>
    </lineage>
</organism>
<dbReference type="AlphaFoldDB" id="A0A1V8TG84"/>
<evidence type="ECO:0000313" key="2">
    <source>
        <dbReference type="EMBL" id="OQO10390.1"/>
    </source>
</evidence>